<dbReference type="KEGG" id="pti:PHATRDRAFT_45794"/>
<dbReference type="Pfam" id="PF13202">
    <property type="entry name" value="EF-hand_5"/>
    <property type="match status" value="2"/>
</dbReference>
<dbReference type="InterPro" id="IPR011992">
    <property type="entry name" value="EF-hand-dom_pair"/>
</dbReference>
<evidence type="ECO:0000256" key="2">
    <source>
        <dbReference type="SAM" id="MobiDB-lite"/>
    </source>
</evidence>
<dbReference type="InterPro" id="IPR002048">
    <property type="entry name" value="EF_hand_dom"/>
</dbReference>
<keyword evidence="3" id="KW-1133">Transmembrane helix</keyword>
<keyword evidence="3" id="KW-0472">Membrane</keyword>
<feature type="compositionally biased region" description="Basic residues" evidence="2">
    <location>
        <begin position="16"/>
        <end position="29"/>
    </location>
</feature>
<keyword evidence="3" id="KW-0812">Transmembrane</keyword>
<dbReference type="AlphaFoldDB" id="B7FYP5"/>
<dbReference type="HOGENOM" id="CLU_895643_0_0_1"/>
<keyword evidence="1" id="KW-0106">Calcium</keyword>
<evidence type="ECO:0000256" key="3">
    <source>
        <dbReference type="SAM" id="Phobius"/>
    </source>
</evidence>
<dbReference type="GO" id="GO:0005509">
    <property type="term" value="F:calcium ion binding"/>
    <property type="evidence" value="ECO:0007669"/>
    <property type="project" value="InterPro"/>
</dbReference>
<evidence type="ECO:0000259" key="4">
    <source>
        <dbReference type="PROSITE" id="PS50222"/>
    </source>
</evidence>
<dbReference type="eggNOG" id="ENOG502TB8R">
    <property type="taxonomic scope" value="Eukaryota"/>
</dbReference>
<sequence>MAANDTKANHQEGGKRKGFFARFLKKSKPKTPVPKSSSGKNTKASQAPPPPPPIATPIMPKKSILKREFSSTQDRSPASSANTDDRSTRVSWLCRTRYFQKMCDSAFEVVDQDGSGAVDEKELYSGLLLIHLKLACRPLGRERCHAIFVKMDTDNSNSLDKEEFREVMMVLFSNVLLRVTAQWSMTLLIVPLLAQKVLDGICWLFNVVYGIITDLDEHSSIANRIELSIEAAYAWILSRLPGPLLFVADAVHDGISFVPEHVWNTIPLTLLSTLLGLLAVPWLLFQIDDFFQYLADRKAKKRVS</sequence>
<feature type="domain" description="EF-hand" evidence="4">
    <location>
        <begin position="98"/>
        <end position="133"/>
    </location>
</feature>
<dbReference type="RefSeq" id="XP_002180210.1">
    <property type="nucleotide sequence ID" value="XM_002180174.1"/>
</dbReference>
<dbReference type="InParanoid" id="B7FYP5"/>
<dbReference type="PROSITE" id="PS00018">
    <property type="entry name" value="EF_HAND_1"/>
    <property type="match status" value="2"/>
</dbReference>
<feature type="region of interest" description="Disordered" evidence="2">
    <location>
        <begin position="1"/>
        <end position="58"/>
    </location>
</feature>
<organism evidence="5 6">
    <name type="scientific">Phaeodactylum tricornutum (strain CCAP 1055/1)</name>
    <dbReference type="NCBI Taxonomy" id="556484"/>
    <lineage>
        <taxon>Eukaryota</taxon>
        <taxon>Sar</taxon>
        <taxon>Stramenopiles</taxon>
        <taxon>Ochrophyta</taxon>
        <taxon>Bacillariophyta</taxon>
        <taxon>Bacillariophyceae</taxon>
        <taxon>Bacillariophycidae</taxon>
        <taxon>Naviculales</taxon>
        <taxon>Phaeodactylaceae</taxon>
        <taxon>Phaeodactylum</taxon>
    </lineage>
</organism>
<protein>
    <recommendedName>
        <fullName evidence="4">EF-hand domain-containing protein</fullName>
    </recommendedName>
</protein>
<feature type="domain" description="EF-hand" evidence="4">
    <location>
        <begin position="139"/>
        <end position="174"/>
    </location>
</feature>
<dbReference type="InterPro" id="IPR018247">
    <property type="entry name" value="EF_Hand_1_Ca_BS"/>
</dbReference>
<feature type="transmembrane region" description="Helical" evidence="3">
    <location>
        <begin position="266"/>
        <end position="285"/>
    </location>
</feature>
<dbReference type="CDD" id="cd00051">
    <property type="entry name" value="EFh"/>
    <property type="match status" value="1"/>
</dbReference>
<dbReference type="Proteomes" id="UP000000759">
    <property type="component" value="Chromosome 8"/>
</dbReference>
<dbReference type="Gene3D" id="1.10.238.10">
    <property type="entry name" value="EF-hand"/>
    <property type="match status" value="1"/>
</dbReference>
<evidence type="ECO:0000313" key="6">
    <source>
        <dbReference type="Proteomes" id="UP000000759"/>
    </source>
</evidence>
<feature type="region of interest" description="Disordered" evidence="2">
    <location>
        <begin position="67"/>
        <end position="86"/>
    </location>
</feature>
<keyword evidence="6" id="KW-1185">Reference proteome</keyword>
<dbReference type="PROSITE" id="PS50222">
    <property type="entry name" value="EF_HAND_2"/>
    <property type="match status" value="2"/>
</dbReference>
<dbReference type="PaxDb" id="2850-Phatr45794"/>
<feature type="transmembrane region" description="Helical" evidence="3">
    <location>
        <begin position="175"/>
        <end position="194"/>
    </location>
</feature>
<name>B7FYP5_PHATC</name>
<dbReference type="OrthoDB" id="186625at2759"/>
<gene>
    <name evidence="5" type="ORF">PHATRDRAFT_45794</name>
</gene>
<evidence type="ECO:0000313" key="5">
    <source>
        <dbReference type="EMBL" id="EEC48401.1"/>
    </source>
</evidence>
<reference evidence="5 6" key="1">
    <citation type="journal article" date="2008" name="Nature">
        <title>The Phaeodactylum genome reveals the evolutionary history of diatom genomes.</title>
        <authorList>
            <person name="Bowler C."/>
            <person name="Allen A.E."/>
            <person name="Badger J.H."/>
            <person name="Grimwood J."/>
            <person name="Jabbari K."/>
            <person name="Kuo A."/>
            <person name="Maheswari U."/>
            <person name="Martens C."/>
            <person name="Maumus F."/>
            <person name="Otillar R.P."/>
            <person name="Rayko E."/>
            <person name="Salamov A."/>
            <person name="Vandepoele K."/>
            <person name="Beszteri B."/>
            <person name="Gruber A."/>
            <person name="Heijde M."/>
            <person name="Katinka M."/>
            <person name="Mock T."/>
            <person name="Valentin K."/>
            <person name="Verret F."/>
            <person name="Berges J.A."/>
            <person name="Brownlee C."/>
            <person name="Cadoret J.P."/>
            <person name="Chiovitti A."/>
            <person name="Choi C.J."/>
            <person name="Coesel S."/>
            <person name="De Martino A."/>
            <person name="Detter J.C."/>
            <person name="Durkin C."/>
            <person name="Falciatore A."/>
            <person name="Fournet J."/>
            <person name="Haruta M."/>
            <person name="Huysman M.J."/>
            <person name="Jenkins B.D."/>
            <person name="Jiroutova K."/>
            <person name="Jorgensen R.E."/>
            <person name="Joubert Y."/>
            <person name="Kaplan A."/>
            <person name="Kroger N."/>
            <person name="Kroth P.G."/>
            <person name="La Roche J."/>
            <person name="Lindquist E."/>
            <person name="Lommer M."/>
            <person name="Martin-Jezequel V."/>
            <person name="Lopez P.J."/>
            <person name="Lucas S."/>
            <person name="Mangogna M."/>
            <person name="McGinnis K."/>
            <person name="Medlin L.K."/>
            <person name="Montsant A."/>
            <person name="Oudot-Le Secq M.P."/>
            <person name="Napoli C."/>
            <person name="Obornik M."/>
            <person name="Parker M.S."/>
            <person name="Petit J.L."/>
            <person name="Porcel B.M."/>
            <person name="Poulsen N."/>
            <person name="Robison M."/>
            <person name="Rychlewski L."/>
            <person name="Rynearson T.A."/>
            <person name="Schmutz J."/>
            <person name="Shapiro H."/>
            <person name="Siaut M."/>
            <person name="Stanley M."/>
            <person name="Sussman M.R."/>
            <person name="Taylor A.R."/>
            <person name="Vardi A."/>
            <person name="von Dassow P."/>
            <person name="Vyverman W."/>
            <person name="Willis A."/>
            <person name="Wyrwicz L.S."/>
            <person name="Rokhsar D.S."/>
            <person name="Weissenbach J."/>
            <person name="Armbrust E.V."/>
            <person name="Green B.R."/>
            <person name="Van de Peer Y."/>
            <person name="Grigoriev I.V."/>
        </authorList>
    </citation>
    <scope>NUCLEOTIDE SEQUENCE [LARGE SCALE GENOMIC DNA]</scope>
    <source>
        <strain evidence="5 6">CCAP 1055/1</strain>
    </source>
</reference>
<dbReference type="SMART" id="SM00054">
    <property type="entry name" value="EFh"/>
    <property type="match status" value="2"/>
</dbReference>
<proteinExistence type="predicted"/>
<evidence type="ECO:0000256" key="1">
    <source>
        <dbReference type="ARBA" id="ARBA00022837"/>
    </source>
</evidence>
<dbReference type="EMBL" id="CM000611">
    <property type="protein sequence ID" value="EEC48401.1"/>
    <property type="molecule type" value="Genomic_DNA"/>
</dbReference>
<dbReference type="SUPFAM" id="SSF47473">
    <property type="entry name" value="EF-hand"/>
    <property type="match status" value="1"/>
</dbReference>
<reference evidence="6" key="2">
    <citation type="submission" date="2008-08" db="EMBL/GenBank/DDBJ databases">
        <authorList>
            <consortium name="Diatom Consortium"/>
            <person name="Grigoriev I."/>
            <person name="Grimwood J."/>
            <person name="Kuo A."/>
            <person name="Otillar R.P."/>
            <person name="Salamov A."/>
            <person name="Detter J.C."/>
            <person name="Lindquist E."/>
            <person name="Shapiro H."/>
            <person name="Lucas S."/>
            <person name="Glavina del Rio T."/>
            <person name="Pitluck S."/>
            <person name="Rokhsar D."/>
            <person name="Bowler C."/>
        </authorList>
    </citation>
    <scope>GENOME REANNOTATION</scope>
    <source>
        <strain evidence="6">CCAP 1055/1</strain>
    </source>
</reference>
<feature type="compositionally biased region" description="Polar residues" evidence="2">
    <location>
        <begin position="70"/>
        <end position="82"/>
    </location>
</feature>
<dbReference type="GeneID" id="7200806"/>
<accession>B7FYP5</accession>